<sequence>MPRYQHARVLRAALAAVALTAAVVGETAVGRALADRGAEETGRSALARAAMVQARDVPEGRASRAEAARRGALSGRPVGGPPEAPAVPGARPVADRAHGPELPAAAILRRLPARLDRDGATILIGSGRAPVTVTLYEDYRCPDCRRFEQAQGETLARLVADGTVLIRRVIESSLDVRLPGIGAQRAANAARAALASGRFPLYNAALYANQPPERQDGYTVARLLKIASQVPGLRGAAFDRAVRSQRYASWVRASQRVYDRYDRRVHSGTPGMEVNGRVVDLEKRMDLARDPEALRAFLLAAARD</sequence>
<feature type="signal peptide" evidence="2">
    <location>
        <begin position="1"/>
        <end position="21"/>
    </location>
</feature>
<dbReference type="EMBL" id="CP031264">
    <property type="protein sequence ID" value="AXI77038.1"/>
    <property type="molecule type" value="Genomic_DNA"/>
</dbReference>
<dbReference type="KEGG" id="stri:C7M71_005835"/>
<feature type="region of interest" description="Disordered" evidence="1">
    <location>
        <begin position="57"/>
        <end position="97"/>
    </location>
</feature>
<evidence type="ECO:0000313" key="5">
    <source>
        <dbReference type="Proteomes" id="UP000249340"/>
    </source>
</evidence>
<dbReference type="Pfam" id="PF13462">
    <property type="entry name" value="Thioredoxin_4"/>
    <property type="match status" value="1"/>
</dbReference>
<dbReference type="RefSeq" id="WP_114914212.1">
    <property type="nucleotide sequence ID" value="NZ_CP031264.1"/>
</dbReference>
<dbReference type="Gene3D" id="3.40.30.10">
    <property type="entry name" value="Glutaredoxin"/>
    <property type="match status" value="1"/>
</dbReference>
<name>A0A345STI3_9ACTN</name>
<evidence type="ECO:0000313" key="4">
    <source>
        <dbReference type="EMBL" id="AXI77038.1"/>
    </source>
</evidence>
<evidence type="ECO:0000259" key="3">
    <source>
        <dbReference type="Pfam" id="PF13462"/>
    </source>
</evidence>
<feature type="chain" id="PRO_5039344246" description="Thioredoxin-like fold domain-containing protein" evidence="2">
    <location>
        <begin position="22"/>
        <end position="304"/>
    </location>
</feature>
<gene>
    <name evidence="4" type="ORF">C7M71_005835</name>
</gene>
<feature type="domain" description="Thioredoxin-like fold" evidence="3">
    <location>
        <begin position="119"/>
        <end position="283"/>
    </location>
</feature>
<dbReference type="OrthoDB" id="4135024at2"/>
<keyword evidence="5" id="KW-1185">Reference proteome</keyword>
<dbReference type="Proteomes" id="UP000249340">
    <property type="component" value="Chromosome"/>
</dbReference>
<dbReference type="SUPFAM" id="SSF52833">
    <property type="entry name" value="Thioredoxin-like"/>
    <property type="match status" value="1"/>
</dbReference>
<proteinExistence type="predicted"/>
<dbReference type="InterPro" id="IPR012336">
    <property type="entry name" value="Thioredoxin-like_fold"/>
</dbReference>
<reference evidence="5" key="1">
    <citation type="submission" date="2018-07" db="EMBL/GenBank/DDBJ databases">
        <title>Streptacidiphilus bronchialis DSM 106435 chromosome.</title>
        <authorList>
            <person name="Batra D."/>
            <person name="Gulvik C.A."/>
        </authorList>
    </citation>
    <scope>NUCLEOTIDE SEQUENCE [LARGE SCALE GENOMIC DNA]</scope>
    <source>
        <strain evidence="5">DSM 106435</strain>
    </source>
</reference>
<feature type="compositionally biased region" description="Basic and acidic residues" evidence="1">
    <location>
        <begin position="57"/>
        <end position="69"/>
    </location>
</feature>
<evidence type="ECO:0000256" key="2">
    <source>
        <dbReference type="SAM" id="SignalP"/>
    </source>
</evidence>
<evidence type="ECO:0000256" key="1">
    <source>
        <dbReference type="SAM" id="MobiDB-lite"/>
    </source>
</evidence>
<protein>
    <recommendedName>
        <fullName evidence="3">Thioredoxin-like fold domain-containing protein</fullName>
    </recommendedName>
</protein>
<organism evidence="4 5">
    <name type="scientific">Peterkaempfera bronchialis</name>
    <dbReference type="NCBI Taxonomy" id="2126346"/>
    <lineage>
        <taxon>Bacteria</taxon>
        <taxon>Bacillati</taxon>
        <taxon>Actinomycetota</taxon>
        <taxon>Actinomycetes</taxon>
        <taxon>Kitasatosporales</taxon>
        <taxon>Streptomycetaceae</taxon>
        <taxon>Peterkaempfera</taxon>
    </lineage>
</organism>
<accession>A0A345STI3</accession>
<keyword evidence="2" id="KW-0732">Signal</keyword>
<dbReference type="InterPro" id="IPR036249">
    <property type="entry name" value="Thioredoxin-like_sf"/>
</dbReference>
<dbReference type="AlphaFoldDB" id="A0A345STI3"/>